<name>A0A0J7L913_9FLAO</name>
<reference evidence="2 3" key="1">
    <citation type="journal article" date="2013" name="Int. J. Syst. Evol. Microbiol.">
        <title>Chryseobacterium angstadtii sp. nov., isolated from a newt tank.</title>
        <authorList>
            <person name="Kirk K.E."/>
            <person name="Hoffman J.A."/>
            <person name="Smith K.A."/>
            <person name="Strahan B.L."/>
            <person name="Failor K.C."/>
            <person name="Krebs J.E."/>
            <person name="Gale A.N."/>
            <person name="Do T.D."/>
            <person name="Sontag T.C."/>
            <person name="Batties A.M."/>
            <person name="Mistiszyn K."/>
            <person name="Newman J.D."/>
        </authorList>
    </citation>
    <scope>NUCLEOTIDE SEQUENCE [LARGE SCALE GENOMIC DNA]</scope>
    <source>
        <strain evidence="2 3">KM</strain>
    </source>
</reference>
<evidence type="ECO:0000313" key="2">
    <source>
        <dbReference type="EMBL" id="KMQ65530.1"/>
    </source>
</evidence>
<dbReference type="OrthoDB" id="9795923at2"/>
<dbReference type="AlphaFoldDB" id="A0A0J7L913"/>
<evidence type="ECO:0000256" key="1">
    <source>
        <dbReference type="ARBA" id="ARBA00023125"/>
    </source>
</evidence>
<dbReference type="Proteomes" id="UP000036261">
    <property type="component" value="Unassembled WGS sequence"/>
</dbReference>
<dbReference type="Gene3D" id="1.10.10.10">
    <property type="entry name" value="Winged helix-like DNA-binding domain superfamily/Winged helix DNA-binding domain"/>
    <property type="match status" value="1"/>
</dbReference>
<proteinExistence type="predicted"/>
<dbReference type="PANTHER" id="PTHR33221">
    <property type="entry name" value="WINGED HELIX-TURN-HELIX TRANSCRIPTIONAL REGULATOR, RRF2 FAMILY"/>
    <property type="match status" value="1"/>
</dbReference>
<keyword evidence="1" id="KW-0238">DNA-binding</keyword>
<dbReference type="InterPro" id="IPR000944">
    <property type="entry name" value="Tscrpt_reg_Rrf2"/>
</dbReference>
<dbReference type="Pfam" id="PF02082">
    <property type="entry name" value="Rrf2"/>
    <property type="match status" value="1"/>
</dbReference>
<keyword evidence="3" id="KW-1185">Reference proteome</keyword>
<evidence type="ECO:0000313" key="3">
    <source>
        <dbReference type="Proteomes" id="UP000036261"/>
    </source>
</evidence>
<dbReference type="PROSITE" id="PS51197">
    <property type="entry name" value="HTH_RRF2_2"/>
    <property type="match status" value="1"/>
</dbReference>
<evidence type="ECO:0008006" key="4">
    <source>
        <dbReference type="Google" id="ProtNLM"/>
    </source>
</evidence>
<gene>
    <name evidence="2" type="ORF">ACM46_06495</name>
</gene>
<dbReference type="STRING" id="558151.ACM46_06495"/>
<dbReference type="SUPFAM" id="SSF46785">
    <property type="entry name" value="Winged helix' DNA-binding domain"/>
    <property type="match status" value="1"/>
</dbReference>
<protein>
    <recommendedName>
        <fullName evidence="4">Rrf2 family transcriptional regulator</fullName>
    </recommendedName>
</protein>
<dbReference type="GO" id="GO:0003677">
    <property type="term" value="F:DNA binding"/>
    <property type="evidence" value="ECO:0007669"/>
    <property type="project" value="UniProtKB-KW"/>
</dbReference>
<sequence length="149" mass="16965">MKLNHFTDYSLRVLIYLNKKGNTASSSLDELSGELDILRNHLIKVVQFLSKEELVLTKRGKNGGIFISEKALNTGLGTLIHLLEQDDSPIINCHSKPCVFMPFNCRLKFFLDTAYQAFIDSMNQHRLSDLVFNNWESIFSGRQNKGNNA</sequence>
<organism evidence="2 3">
    <name type="scientific">Chryseobacterium angstadtii</name>
    <dbReference type="NCBI Taxonomy" id="558151"/>
    <lineage>
        <taxon>Bacteria</taxon>
        <taxon>Pseudomonadati</taxon>
        <taxon>Bacteroidota</taxon>
        <taxon>Flavobacteriia</taxon>
        <taxon>Flavobacteriales</taxon>
        <taxon>Weeksellaceae</taxon>
        <taxon>Chryseobacterium group</taxon>
        <taxon>Chryseobacterium</taxon>
    </lineage>
</organism>
<dbReference type="InterPro" id="IPR036390">
    <property type="entry name" value="WH_DNA-bd_sf"/>
</dbReference>
<dbReference type="InterPro" id="IPR036388">
    <property type="entry name" value="WH-like_DNA-bd_sf"/>
</dbReference>
<accession>A0A0J7L913</accession>
<dbReference type="EMBL" id="LFND01000002">
    <property type="protein sequence ID" value="KMQ65530.1"/>
    <property type="molecule type" value="Genomic_DNA"/>
</dbReference>
<dbReference type="PANTHER" id="PTHR33221:SF4">
    <property type="entry name" value="HTH-TYPE TRANSCRIPTIONAL REPRESSOR NSRR"/>
    <property type="match status" value="1"/>
</dbReference>
<dbReference type="PATRIC" id="fig|558151.6.peg.1362"/>
<dbReference type="RefSeq" id="WP_048505825.1">
    <property type="nucleotide sequence ID" value="NZ_LFND01000002.1"/>
</dbReference>
<dbReference type="GO" id="GO:0005829">
    <property type="term" value="C:cytosol"/>
    <property type="evidence" value="ECO:0007669"/>
    <property type="project" value="TreeGrafter"/>
</dbReference>
<comment type="caution">
    <text evidence="2">The sequence shown here is derived from an EMBL/GenBank/DDBJ whole genome shotgun (WGS) entry which is preliminary data.</text>
</comment>
<dbReference type="GO" id="GO:0003700">
    <property type="term" value="F:DNA-binding transcription factor activity"/>
    <property type="evidence" value="ECO:0007669"/>
    <property type="project" value="TreeGrafter"/>
</dbReference>